<evidence type="ECO:0000313" key="3">
    <source>
        <dbReference type="Proteomes" id="UP000774570"/>
    </source>
</evidence>
<protein>
    <submittedName>
        <fullName evidence="2">Oxygenase MpaB family protein</fullName>
    </submittedName>
</protein>
<dbReference type="RefSeq" id="WP_220167651.1">
    <property type="nucleotide sequence ID" value="NZ_JAIBOA010000011.1"/>
</dbReference>
<keyword evidence="3" id="KW-1185">Reference proteome</keyword>
<feature type="domain" description="ER-bound oxygenase mpaB/mpaB'/Rubber oxygenase catalytic" evidence="1">
    <location>
        <begin position="40"/>
        <end position="259"/>
    </location>
</feature>
<dbReference type="PANTHER" id="PTHR36151">
    <property type="entry name" value="BLR2777 PROTEIN"/>
    <property type="match status" value="1"/>
</dbReference>
<reference evidence="2 3" key="1">
    <citation type="submission" date="2021-07" db="EMBL/GenBank/DDBJ databases">
        <title>Actinomadura sp. PM05-2 isolated from lichen.</title>
        <authorList>
            <person name="Somphong A."/>
            <person name="Phongsopitanun W."/>
            <person name="Tanasupawat S."/>
            <person name="Peongsungnone V."/>
        </authorList>
    </citation>
    <scope>NUCLEOTIDE SEQUENCE [LARGE SCALE GENOMIC DNA]</scope>
    <source>
        <strain evidence="2 3">PM05-2</strain>
    </source>
</reference>
<gene>
    <name evidence="2" type="ORF">K1Y72_18725</name>
</gene>
<accession>A0ABS7FWR6</accession>
<name>A0ABS7FWR6_9ACTN</name>
<evidence type="ECO:0000259" key="1">
    <source>
        <dbReference type="Pfam" id="PF09995"/>
    </source>
</evidence>
<dbReference type="InterPro" id="IPR018713">
    <property type="entry name" value="MPAB/Lcp_cat_dom"/>
</dbReference>
<proteinExistence type="predicted"/>
<dbReference type="Proteomes" id="UP000774570">
    <property type="component" value="Unassembled WGS sequence"/>
</dbReference>
<organism evidence="2 3">
    <name type="scientific">Actinomadura parmotrematis</name>
    <dbReference type="NCBI Taxonomy" id="2864039"/>
    <lineage>
        <taxon>Bacteria</taxon>
        <taxon>Bacillati</taxon>
        <taxon>Actinomycetota</taxon>
        <taxon>Actinomycetes</taxon>
        <taxon>Streptosporangiales</taxon>
        <taxon>Thermomonosporaceae</taxon>
        <taxon>Actinomadura</taxon>
    </lineage>
</organism>
<sequence length="292" mass="33046">MAIEDGSAPLAPTAPPAPALSTKATASLVSGSISVFGLSIASANVIMQLSRLPVAYGVMESKVESGRVDRHPVKRLRTTLSYIVVALFGTAAEQETMRREVNRAHRHVRSAPTEPVPYNAFDRELQLWVAACLYWGLEDFRERMVGPFTPAEREAFYRHGARFGTTLQLRPDMWPADRAAFDDYWTASMDKVRMDATSRAYLRSLARLGFLPKPIGLLFGPFHEFITAGFLPPRFREEIGLPWNARRQAAFDRHVRLMARVNNALPAPLRQFPWNLYLRDVRRRIRTGRPIV</sequence>
<evidence type="ECO:0000313" key="2">
    <source>
        <dbReference type="EMBL" id="MBW8484425.1"/>
    </source>
</evidence>
<dbReference type="EMBL" id="JAIBOA010000011">
    <property type="protein sequence ID" value="MBW8484425.1"/>
    <property type="molecule type" value="Genomic_DNA"/>
</dbReference>
<dbReference type="PANTHER" id="PTHR36151:SF3">
    <property type="entry name" value="ER-BOUND OXYGENASE MPAB_MPAB'_RUBBER OXYGENASE CATALYTIC DOMAIN-CONTAINING PROTEIN"/>
    <property type="match status" value="1"/>
</dbReference>
<comment type="caution">
    <text evidence="2">The sequence shown here is derived from an EMBL/GenBank/DDBJ whole genome shotgun (WGS) entry which is preliminary data.</text>
</comment>
<dbReference type="Pfam" id="PF09995">
    <property type="entry name" value="MPAB_Lcp_cat"/>
    <property type="match status" value="1"/>
</dbReference>